<evidence type="ECO:0000313" key="3">
    <source>
        <dbReference type="Proteomes" id="UP000177061"/>
    </source>
</evidence>
<name>A0A1G2FIE9_9BACT</name>
<gene>
    <name evidence="2" type="ORF">A3J64_01960</name>
</gene>
<dbReference type="InterPro" id="IPR002931">
    <property type="entry name" value="Transglutaminase-like"/>
</dbReference>
<reference evidence="2 3" key="1">
    <citation type="journal article" date="2016" name="Nat. Commun.">
        <title>Thousands of microbial genomes shed light on interconnected biogeochemical processes in an aquifer system.</title>
        <authorList>
            <person name="Anantharaman K."/>
            <person name="Brown C.T."/>
            <person name="Hug L.A."/>
            <person name="Sharon I."/>
            <person name="Castelle C.J."/>
            <person name="Probst A.J."/>
            <person name="Thomas B.C."/>
            <person name="Singh A."/>
            <person name="Wilkins M.J."/>
            <person name="Karaoz U."/>
            <person name="Brodie E.L."/>
            <person name="Williams K.H."/>
            <person name="Hubbard S.S."/>
            <person name="Banfield J.F."/>
        </authorList>
    </citation>
    <scope>NUCLEOTIDE SEQUENCE [LARGE SCALE GENOMIC DNA]</scope>
</reference>
<dbReference type="Gene3D" id="3.10.620.30">
    <property type="match status" value="1"/>
</dbReference>
<dbReference type="SUPFAM" id="SSF54001">
    <property type="entry name" value="Cysteine proteinases"/>
    <property type="match status" value="1"/>
</dbReference>
<dbReference type="STRING" id="1801997.A3J64_01960"/>
<evidence type="ECO:0000259" key="1">
    <source>
        <dbReference type="SMART" id="SM00460"/>
    </source>
</evidence>
<dbReference type="InterPro" id="IPR038765">
    <property type="entry name" value="Papain-like_cys_pep_sf"/>
</dbReference>
<proteinExistence type="predicted"/>
<dbReference type="PANTHER" id="PTHR33490">
    <property type="entry name" value="BLR5614 PROTEIN-RELATED"/>
    <property type="match status" value="1"/>
</dbReference>
<comment type="caution">
    <text evidence="2">The sequence shown here is derived from an EMBL/GenBank/DDBJ whole genome shotgun (WGS) entry which is preliminary data.</text>
</comment>
<dbReference type="Pfam" id="PF01841">
    <property type="entry name" value="Transglut_core"/>
    <property type="match status" value="1"/>
</dbReference>
<dbReference type="Proteomes" id="UP000177061">
    <property type="component" value="Unassembled WGS sequence"/>
</dbReference>
<dbReference type="AlphaFoldDB" id="A0A1G2FIE9"/>
<protein>
    <recommendedName>
        <fullName evidence="1">Transglutaminase-like domain-containing protein</fullName>
    </recommendedName>
</protein>
<dbReference type="EMBL" id="MHNB01000004">
    <property type="protein sequence ID" value="OGZ37607.1"/>
    <property type="molecule type" value="Genomic_DNA"/>
</dbReference>
<sequence>MRAILRRIQKKFSRPFDTRPQTYEVNYEVSVKNTSSSKKELNLILPIPPQTPNQQRQSDIKLWPKGTVVKKDKLFGNQYVLWQINFKPQESRLYQLSFKVLILPAAADLKKNYLMNEYKKISQKAEKFLAASPHLQSDNPRIKNLAEKIKRREKNVLTIIKNLNQYVISHLSYGRPIQGLYSALEALDNKITDCGGFSSLFVSLCLALGIPARIISGFWAGWPKNTMHAWLEIMLPDGRWIPADPSVEFLARQNRTKKSGRLGFIGSDRIIFSFGCDIPIEIGNKTVVIDILQNPFLYSENGLDDFEIEMGFEAKRLRKS</sequence>
<accession>A0A1G2FIE9</accession>
<dbReference type="SMART" id="SM00460">
    <property type="entry name" value="TGc"/>
    <property type="match status" value="1"/>
</dbReference>
<feature type="domain" description="Transglutaminase-like" evidence="1">
    <location>
        <begin position="186"/>
        <end position="247"/>
    </location>
</feature>
<organism evidence="2 3">
    <name type="scientific">Candidatus Portnoybacteria bacterium RIFCSPHIGHO2_12_FULL_38_9</name>
    <dbReference type="NCBI Taxonomy" id="1801997"/>
    <lineage>
        <taxon>Bacteria</taxon>
        <taxon>Candidatus Portnoyibacteriota</taxon>
    </lineage>
</organism>
<dbReference type="PANTHER" id="PTHR33490:SF6">
    <property type="entry name" value="SLL1049 PROTEIN"/>
    <property type="match status" value="1"/>
</dbReference>
<evidence type="ECO:0000313" key="2">
    <source>
        <dbReference type="EMBL" id="OGZ37607.1"/>
    </source>
</evidence>